<dbReference type="InterPro" id="IPR021857">
    <property type="entry name" value="DUF3467"/>
</dbReference>
<reference evidence="1 2" key="1">
    <citation type="submission" date="2015-09" db="EMBL/GenBank/DDBJ databases">
        <title>A metagenomics-based metabolic model of nitrate-dependent anaerobic oxidation of methane by Methanoperedens-like archaea.</title>
        <authorList>
            <person name="Arshad A."/>
            <person name="Speth D.R."/>
            <person name="De Graaf R.M."/>
            <person name="Op Den Camp H.J."/>
            <person name="Jetten M.S."/>
            <person name="Welte C.U."/>
        </authorList>
    </citation>
    <scope>NUCLEOTIDE SEQUENCE [LARGE SCALE GENOMIC DNA]</scope>
</reference>
<evidence type="ECO:0000313" key="1">
    <source>
        <dbReference type="EMBL" id="KPQ41424.1"/>
    </source>
</evidence>
<gene>
    <name evidence="1" type="ORF">MPEBLZ_04023</name>
</gene>
<dbReference type="EMBL" id="LKCM01000362">
    <property type="protein sequence ID" value="KPQ41424.1"/>
    <property type="molecule type" value="Genomic_DNA"/>
</dbReference>
<protein>
    <recommendedName>
        <fullName evidence="3">DUF3467 domain-containing protein</fullName>
    </recommendedName>
</protein>
<proteinExistence type="predicted"/>
<evidence type="ECO:0000313" key="2">
    <source>
        <dbReference type="Proteomes" id="UP000050360"/>
    </source>
</evidence>
<evidence type="ECO:0008006" key="3">
    <source>
        <dbReference type="Google" id="ProtNLM"/>
    </source>
</evidence>
<comment type="caution">
    <text evidence="1">The sequence shown here is derived from an EMBL/GenBank/DDBJ whole genome shotgun (WGS) entry which is preliminary data.</text>
</comment>
<dbReference type="Proteomes" id="UP000050360">
    <property type="component" value="Unassembled WGS sequence"/>
</dbReference>
<dbReference type="Pfam" id="PF11950">
    <property type="entry name" value="DUF3467"/>
    <property type="match status" value="1"/>
</dbReference>
<accession>A0A0P8ABP4</accession>
<sequence>MTEENDSIPDIYTNNLTVSGTVYELLISFRLQTPQNDGTTSDKEILRVRMSPQQALALSILLNNSLKSYNETFKEIFLPDSLLLQLKGEEPVETGSEE</sequence>
<dbReference type="AlphaFoldDB" id="A0A0P8ABP4"/>
<organism evidence="1 2">
    <name type="scientific">Candidatus Methanoperedens nitratireducens</name>
    <dbReference type="NCBI Taxonomy" id="1392998"/>
    <lineage>
        <taxon>Archaea</taxon>
        <taxon>Methanobacteriati</taxon>
        <taxon>Methanobacteriota</taxon>
        <taxon>Stenosarchaea group</taxon>
        <taxon>Methanomicrobia</taxon>
        <taxon>Methanosarcinales</taxon>
        <taxon>ANME-2 cluster</taxon>
        <taxon>Candidatus Methanoperedentaceae</taxon>
        <taxon>Candidatus Methanoperedens</taxon>
    </lineage>
</organism>
<name>A0A0P8ABP4_9EURY</name>